<evidence type="ECO:0000256" key="1">
    <source>
        <dbReference type="ARBA" id="ARBA00022485"/>
    </source>
</evidence>
<dbReference type="PANTHER" id="PTHR43255:SF1">
    <property type="entry name" value="IRON-SULFUR-BINDING OXIDOREDUCTASE FADF-RELATED"/>
    <property type="match status" value="1"/>
</dbReference>
<dbReference type="PROSITE" id="PS00198">
    <property type="entry name" value="4FE4S_FER_1"/>
    <property type="match status" value="2"/>
</dbReference>
<evidence type="ECO:0000256" key="2">
    <source>
        <dbReference type="ARBA" id="ARBA00022723"/>
    </source>
</evidence>
<dbReference type="InterPro" id="IPR009051">
    <property type="entry name" value="Helical_ferredxn"/>
</dbReference>
<keyword evidence="2" id="KW-0479">Metal-binding</keyword>
<feature type="transmembrane region" description="Helical" evidence="6">
    <location>
        <begin position="6"/>
        <end position="26"/>
    </location>
</feature>
<keyword evidence="1" id="KW-0004">4Fe-4S</keyword>
<feature type="domain" description="4Fe-4S ferredoxin-type" evidence="7">
    <location>
        <begin position="326"/>
        <end position="355"/>
    </location>
</feature>
<feature type="transmembrane region" description="Helical" evidence="6">
    <location>
        <begin position="204"/>
        <end position="224"/>
    </location>
</feature>
<dbReference type="RefSeq" id="WP_103375359.1">
    <property type="nucleotide sequence ID" value="NZ_CP133983.1"/>
</dbReference>
<dbReference type="PROSITE" id="PS51379">
    <property type="entry name" value="4FE4S_FER_2"/>
    <property type="match status" value="2"/>
</dbReference>
<name>A0ABN5GZ68_9FIRM</name>
<dbReference type="Pfam" id="PF02754">
    <property type="entry name" value="CCG"/>
    <property type="match status" value="2"/>
</dbReference>
<evidence type="ECO:0000256" key="5">
    <source>
        <dbReference type="ARBA" id="ARBA00023014"/>
    </source>
</evidence>
<evidence type="ECO:0000256" key="4">
    <source>
        <dbReference type="ARBA" id="ARBA00023004"/>
    </source>
</evidence>
<dbReference type="Gene3D" id="1.10.1060.10">
    <property type="entry name" value="Alpha-helical ferredoxin"/>
    <property type="match status" value="1"/>
</dbReference>
<keyword evidence="6" id="KW-1133">Transmembrane helix</keyword>
<gene>
    <name evidence="8" type="ORF">BXT84_06305</name>
</gene>
<dbReference type="Pfam" id="PF13187">
    <property type="entry name" value="Fer4_9"/>
    <property type="match status" value="1"/>
</dbReference>
<feature type="transmembrane region" description="Helical" evidence="6">
    <location>
        <begin position="69"/>
        <end position="93"/>
    </location>
</feature>
<feature type="domain" description="4Fe-4S ferredoxin-type" evidence="7">
    <location>
        <begin position="270"/>
        <end position="299"/>
    </location>
</feature>
<keyword evidence="6" id="KW-0472">Membrane</keyword>
<accession>A0ABN5GZ68</accession>
<protein>
    <submittedName>
        <fullName evidence="8">Heterodisulfide reductase</fullName>
    </submittedName>
</protein>
<dbReference type="SUPFAM" id="SSF46548">
    <property type="entry name" value="alpha-helical ferredoxin"/>
    <property type="match status" value="1"/>
</dbReference>
<evidence type="ECO:0000256" key="6">
    <source>
        <dbReference type="SAM" id="Phobius"/>
    </source>
</evidence>
<feature type="transmembrane region" description="Helical" evidence="6">
    <location>
        <begin position="105"/>
        <end position="123"/>
    </location>
</feature>
<dbReference type="InterPro" id="IPR017900">
    <property type="entry name" value="4Fe4S_Fe_S_CS"/>
</dbReference>
<reference evidence="8 9" key="1">
    <citation type="journal article" date="2019" name="Sci. Rep.">
        <title>Sulfobacillus thermotolerans: new insights into resistance and metabolic capacities of acidophilic chemolithotrophs.</title>
        <authorList>
            <person name="Panyushkina A.E."/>
            <person name="Babenko V.V."/>
            <person name="Nikitina A.S."/>
            <person name="Selezneva O.V."/>
            <person name="Tsaplina I.A."/>
            <person name="Letarova M.A."/>
            <person name="Kostryukova E.S."/>
            <person name="Letarov A.V."/>
        </authorList>
    </citation>
    <scope>NUCLEOTIDE SEQUENCE [LARGE SCALE GENOMIC DNA]</scope>
    <source>
        <strain evidence="8 9">Kr1</strain>
    </source>
</reference>
<keyword evidence="3" id="KW-0560">Oxidoreductase</keyword>
<feature type="transmembrane region" description="Helical" evidence="6">
    <location>
        <begin position="143"/>
        <end position="165"/>
    </location>
</feature>
<keyword evidence="6" id="KW-0812">Transmembrane</keyword>
<keyword evidence="9" id="KW-1185">Reference proteome</keyword>
<proteinExistence type="predicted"/>
<evidence type="ECO:0000256" key="3">
    <source>
        <dbReference type="ARBA" id="ARBA00023002"/>
    </source>
</evidence>
<organism evidence="8 9">
    <name type="scientific">Sulfobacillus thermotolerans</name>
    <dbReference type="NCBI Taxonomy" id="338644"/>
    <lineage>
        <taxon>Bacteria</taxon>
        <taxon>Bacillati</taxon>
        <taxon>Bacillota</taxon>
        <taxon>Clostridia</taxon>
        <taxon>Eubacteriales</taxon>
        <taxon>Clostridiales Family XVII. Incertae Sedis</taxon>
        <taxon>Sulfobacillus</taxon>
    </lineage>
</organism>
<dbReference type="Gene3D" id="1.20.950.20">
    <property type="entry name" value="Transmembrane di-heme cytochromes, Chain C"/>
    <property type="match status" value="1"/>
</dbReference>
<evidence type="ECO:0000313" key="9">
    <source>
        <dbReference type="Proteomes" id="UP000325292"/>
    </source>
</evidence>
<dbReference type="InterPro" id="IPR051460">
    <property type="entry name" value="HdrC_iron-sulfur_subunit"/>
</dbReference>
<keyword evidence="4" id="KW-0408">Iron</keyword>
<evidence type="ECO:0000313" key="8">
    <source>
        <dbReference type="EMBL" id="AUW93601.1"/>
    </source>
</evidence>
<dbReference type="InterPro" id="IPR017896">
    <property type="entry name" value="4Fe4S_Fe-S-bd"/>
</dbReference>
<dbReference type="PANTHER" id="PTHR43255">
    <property type="entry name" value="IRON-SULFUR-BINDING OXIDOREDUCTASE FADF-RELATED-RELATED"/>
    <property type="match status" value="1"/>
</dbReference>
<dbReference type="Proteomes" id="UP000325292">
    <property type="component" value="Chromosome"/>
</dbReference>
<dbReference type="InterPro" id="IPR004017">
    <property type="entry name" value="Cys_rich_dom"/>
</dbReference>
<dbReference type="EMBL" id="CP019454">
    <property type="protein sequence ID" value="AUW93601.1"/>
    <property type="molecule type" value="Genomic_DNA"/>
</dbReference>
<sequence>MGRDLLMALTIVMFLGTGGFFISRMAPIIGVMRLARPTDRLDNVGQRLGFMMRQVFAHQRLMRMKLSGVLHFFIFSGFVILFIDIVDAIGQVFVPGFNIGSALDFVVDLFVTLVLIGIILAVYQRAVLKPERYHGSDERDGYIILGMIALIMIGIVLHESFYPFAAPVLFHVHPRLDPWGFLGYSVAQLWIRTGLAMHPVIAEVGYILGYLLDIGMVFAFLAYLPTSKHLHIFLAVPSIFLHKTRPHGELVPPVDPDAGMAIRTVKDMNWKDVLDLFTCTECGRCQAVCPAHAAGQPLSPKMVIIELRDAVRRELAGGEPLPLAGGVVSAEELWSCTTCGACQEACPVFIEHVPKIAGLRAALLEDGEVDKSTQKVLVGWDRQGNSFNQPQRKRPAWAKGLDFTIKDARKEPVDWLWFVGDFASYDPRMQHLSRLVARLLHRAGIDFGILYEGEVNSGNDALRMGEYGLFETLAQKNLAALEKAQFNQVFTTDPHSFNALRNEYGKLGFDRPVRHYTQAFLDLIEQGRLRPEPLNLRVTYHDPCYLGRWNRVFDAPRQLLEKMGVELVEMPHHGANSFCCGAGGGRIWMEEVGMTDRPANIRMREALTLQDVNHFVVACPKDMSMFTAAVQSTGSEERMKVIDVAELLAQAVGLDEPLDRVMAE</sequence>
<evidence type="ECO:0000259" key="7">
    <source>
        <dbReference type="PROSITE" id="PS51379"/>
    </source>
</evidence>
<keyword evidence="5" id="KW-0411">Iron-sulfur</keyword>